<dbReference type="AlphaFoldDB" id="A0A914C7H9"/>
<reference evidence="4" key="1">
    <citation type="submission" date="2022-11" db="UniProtKB">
        <authorList>
            <consortium name="WormBaseParasite"/>
        </authorList>
    </citation>
    <scope>IDENTIFICATION</scope>
</reference>
<dbReference type="InterPro" id="IPR042280">
    <property type="entry name" value="SLC3A2"/>
</dbReference>
<keyword evidence="3" id="KW-1185">Reference proteome</keyword>
<name>A0A914C7H9_9BILA</name>
<dbReference type="WBParaSite" id="ACRNAN_Path_399.g1519.t1">
    <property type="protein sequence ID" value="ACRNAN_Path_399.g1519.t1"/>
    <property type="gene ID" value="ACRNAN_Path_399.g1519"/>
</dbReference>
<dbReference type="GO" id="GO:1903801">
    <property type="term" value="P:L-leucine import across plasma membrane"/>
    <property type="evidence" value="ECO:0007669"/>
    <property type="project" value="TreeGrafter"/>
</dbReference>
<keyword evidence="1" id="KW-0472">Membrane</keyword>
<dbReference type="GO" id="GO:0015173">
    <property type="term" value="F:aromatic amino acid transmembrane transporter activity"/>
    <property type="evidence" value="ECO:0007669"/>
    <property type="project" value="TreeGrafter"/>
</dbReference>
<evidence type="ECO:0000313" key="3">
    <source>
        <dbReference type="Proteomes" id="UP000887540"/>
    </source>
</evidence>
<dbReference type="InterPro" id="IPR031984">
    <property type="entry name" value="SLC3A2_N"/>
</dbReference>
<dbReference type="GO" id="GO:0016323">
    <property type="term" value="C:basolateral plasma membrane"/>
    <property type="evidence" value="ECO:0007669"/>
    <property type="project" value="TreeGrafter"/>
</dbReference>
<dbReference type="PANTHER" id="PTHR46673">
    <property type="entry name" value="4F2 CELL-SURFACE ANTIGEN HEAVY CHAIN"/>
    <property type="match status" value="1"/>
</dbReference>
<evidence type="ECO:0000259" key="2">
    <source>
        <dbReference type="Pfam" id="PF16028"/>
    </source>
</evidence>
<sequence length="82" mass="9618">MPNSEERKTPISYTLESGEIRNRMPEKSDQINQIGLSEEELQKVRNGPYWRPVRYSCFALFWIIWLVMFAGAILIVVFAPKK</sequence>
<accession>A0A914C7H9</accession>
<dbReference type="GO" id="GO:0015180">
    <property type="term" value="F:L-alanine transmembrane transporter activity"/>
    <property type="evidence" value="ECO:0007669"/>
    <property type="project" value="TreeGrafter"/>
</dbReference>
<protein>
    <submittedName>
        <fullName evidence="4">Solute carrier family 3 member 2 N-terminal domain-containing protein</fullName>
    </submittedName>
</protein>
<dbReference type="PANTHER" id="PTHR46673:SF1">
    <property type="entry name" value="4F2 CELL-SURFACE ANTIGEN HEAVY CHAIN"/>
    <property type="match status" value="1"/>
</dbReference>
<keyword evidence="1" id="KW-1133">Transmembrane helix</keyword>
<feature type="transmembrane region" description="Helical" evidence="1">
    <location>
        <begin position="59"/>
        <end position="79"/>
    </location>
</feature>
<dbReference type="GO" id="GO:1904273">
    <property type="term" value="P:L-alanine import across plasma membrane"/>
    <property type="evidence" value="ECO:0007669"/>
    <property type="project" value="TreeGrafter"/>
</dbReference>
<proteinExistence type="predicted"/>
<feature type="domain" description="Solute carrier family 3 member 2 N-terminal" evidence="2">
    <location>
        <begin position="29"/>
        <end position="81"/>
    </location>
</feature>
<dbReference type="GO" id="GO:0015823">
    <property type="term" value="P:phenylalanine transport"/>
    <property type="evidence" value="ECO:0007669"/>
    <property type="project" value="TreeGrafter"/>
</dbReference>
<dbReference type="Pfam" id="PF16028">
    <property type="entry name" value="SLC3A2_N"/>
    <property type="match status" value="1"/>
</dbReference>
<organism evidence="3 4">
    <name type="scientific">Acrobeloides nanus</name>
    <dbReference type="NCBI Taxonomy" id="290746"/>
    <lineage>
        <taxon>Eukaryota</taxon>
        <taxon>Metazoa</taxon>
        <taxon>Ecdysozoa</taxon>
        <taxon>Nematoda</taxon>
        <taxon>Chromadorea</taxon>
        <taxon>Rhabditida</taxon>
        <taxon>Tylenchina</taxon>
        <taxon>Cephalobomorpha</taxon>
        <taxon>Cephaloboidea</taxon>
        <taxon>Cephalobidae</taxon>
        <taxon>Acrobeloides</taxon>
    </lineage>
</organism>
<dbReference type="Proteomes" id="UP000887540">
    <property type="component" value="Unplaced"/>
</dbReference>
<keyword evidence="1" id="KW-0812">Transmembrane</keyword>
<evidence type="ECO:0000313" key="4">
    <source>
        <dbReference type="WBParaSite" id="ACRNAN_Path_399.g1519.t1"/>
    </source>
</evidence>
<evidence type="ECO:0000256" key="1">
    <source>
        <dbReference type="SAM" id="Phobius"/>
    </source>
</evidence>
<dbReference type="GO" id="GO:0015190">
    <property type="term" value="F:L-leucine transmembrane transporter activity"/>
    <property type="evidence" value="ECO:0007669"/>
    <property type="project" value="TreeGrafter"/>
</dbReference>
<dbReference type="GO" id="GO:0016324">
    <property type="term" value="C:apical plasma membrane"/>
    <property type="evidence" value="ECO:0007669"/>
    <property type="project" value="TreeGrafter"/>
</dbReference>